<dbReference type="GO" id="GO:0005886">
    <property type="term" value="C:plasma membrane"/>
    <property type="evidence" value="ECO:0007669"/>
    <property type="project" value="UniProtKB-SubCell"/>
</dbReference>
<reference evidence="13" key="1">
    <citation type="submission" date="2019-07" db="EMBL/GenBank/DDBJ databases">
        <title>Arthrobacter KR32 sp. nov., isolated from mountain cheese made of cows milk.</title>
        <authorList>
            <person name="Flegler A."/>
        </authorList>
    </citation>
    <scope>NUCLEOTIDE SEQUENCE [LARGE SCALE GENOMIC DNA]</scope>
    <source>
        <strain evidence="13">KR32</strain>
    </source>
</reference>
<name>A0A7X1NRC9_9MICC</name>
<evidence type="ECO:0000259" key="11">
    <source>
        <dbReference type="Pfam" id="PF00999"/>
    </source>
</evidence>
<dbReference type="EMBL" id="VJXX01000004">
    <property type="protein sequence ID" value="MPY11493.1"/>
    <property type="molecule type" value="Genomic_DNA"/>
</dbReference>
<keyword evidence="2" id="KW-0813">Transport</keyword>
<keyword evidence="3" id="KW-1003">Cell membrane</keyword>
<dbReference type="PANTHER" id="PTHR10110">
    <property type="entry name" value="SODIUM/HYDROGEN EXCHANGER"/>
    <property type="match status" value="1"/>
</dbReference>
<keyword evidence="4 10" id="KW-0812">Transmembrane</keyword>
<evidence type="ECO:0000256" key="1">
    <source>
        <dbReference type="ARBA" id="ARBA00004651"/>
    </source>
</evidence>
<keyword evidence="9" id="KW-0739">Sodium transport</keyword>
<feature type="transmembrane region" description="Helical" evidence="10">
    <location>
        <begin position="151"/>
        <end position="176"/>
    </location>
</feature>
<dbReference type="Proteomes" id="UP000326464">
    <property type="component" value="Unassembled WGS sequence"/>
</dbReference>
<feature type="transmembrane region" description="Helical" evidence="10">
    <location>
        <begin position="54"/>
        <end position="71"/>
    </location>
</feature>
<dbReference type="GO" id="GO:0051453">
    <property type="term" value="P:regulation of intracellular pH"/>
    <property type="evidence" value="ECO:0007669"/>
    <property type="project" value="TreeGrafter"/>
</dbReference>
<evidence type="ECO:0000256" key="7">
    <source>
        <dbReference type="ARBA" id="ARBA00023065"/>
    </source>
</evidence>
<evidence type="ECO:0000256" key="4">
    <source>
        <dbReference type="ARBA" id="ARBA00022692"/>
    </source>
</evidence>
<keyword evidence="13" id="KW-1185">Reference proteome</keyword>
<dbReference type="Gene3D" id="6.10.140.1330">
    <property type="match status" value="1"/>
</dbReference>
<keyword evidence="5 10" id="KW-1133">Transmembrane helix</keyword>
<feature type="transmembrane region" description="Helical" evidence="10">
    <location>
        <begin position="264"/>
        <end position="283"/>
    </location>
</feature>
<accession>A0A7X1NRC9</accession>
<dbReference type="InterPro" id="IPR018422">
    <property type="entry name" value="Cation/H_exchanger_CPA1"/>
</dbReference>
<dbReference type="RefSeq" id="WP_191931931.1">
    <property type="nucleotide sequence ID" value="NZ_VJXX01000004.1"/>
</dbReference>
<keyword evidence="6" id="KW-0915">Sodium</keyword>
<evidence type="ECO:0000256" key="10">
    <source>
        <dbReference type="SAM" id="Phobius"/>
    </source>
</evidence>
<keyword evidence="8 10" id="KW-0472">Membrane</keyword>
<feature type="transmembrane region" description="Helical" evidence="10">
    <location>
        <begin position="28"/>
        <end position="48"/>
    </location>
</feature>
<evidence type="ECO:0000256" key="3">
    <source>
        <dbReference type="ARBA" id="ARBA00022475"/>
    </source>
</evidence>
<dbReference type="PANTHER" id="PTHR10110:SF86">
    <property type="entry name" value="SODIUM_HYDROGEN EXCHANGER 7"/>
    <property type="match status" value="1"/>
</dbReference>
<feature type="domain" description="Cation/H+ exchanger transmembrane" evidence="11">
    <location>
        <begin position="12"/>
        <end position="443"/>
    </location>
</feature>
<comment type="subcellular location">
    <subcellularLocation>
        <location evidence="1">Cell membrane</location>
        <topology evidence="1">Multi-pass membrane protein</topology>
    </subcellularLocation>
</comment>
<dbReference type="AlphaFoldDB" id="A0A7X1NRC9"/>
<feature type="transmembrane region" description="Helical" evidence="10">
    <location>
        <begin position="83"/>
        <end position="105"/>
    </location>
</feature>
<dbReference type="InterPro" id="IPR006153">
    <property type="entry name" value="Cation/H_exchanger_TM"/>
</dbReference>
<evidence type="ECO:0000256" key="6">
    <source>
        <dbReference type="ARBA" id="ARBA00023053"/>
    </source>
</evidence>
<evidence type="ECO:0000256" key="9">
    <source>
        <dbReference type="ARBA" id="ARBA00023201"/>
    </source>
</evidence>
<evidence type="ECO:0000256" key="5">
    <source>
        <dbReference type="ARBA" id="ARBA00022989"/>
    </source>
</evidence>
<evidence type="ECO:0000313" key="13">
    <source>
        <dbReference type="Proteomes" id="UP000326464"/>
    </source>
</evidence>
<dbReference type="GO" id="GO:0015386">
    <property type="term" value="F:potassium:proton antiporter activity"/>
    <property type="evidence" value="ECO:0007669"/>
    <property type="project" value="TreeGrafter"/>
</dbReference>
<evidence type="ECO:0000256" key="2">
    <source>
        <dbReference type="ARBA" id="ARBA00022448"/>
    </source>
</evidence>
<dbReference type="GO" id="GO:0015385">
    <property type="term" value="F:sodium:proton antiporter activity"/>
    <property type="evidence" value="ECO:0007669"/>
    <property type="project" value="InterPro"/>
</dbReference>
<keyword evidence="7" id="KW-0406">Ion transport</keyword>
<evidence type="ECO:0000256" key="8">
    <source>
        <dbReference type="ARBA" id="ARBA00023136"/>
    </source>
</evidence>
<sequence>MELGLLGIIGIAVLVAVAVLSQRVRVAAPLLLVVVGIGLSFVPGVPSFSIPDEWILTGILPPLLYAAAIKTPVMDFRRNFTPIASLSVALVVVSAFAVGFVLHLLLPGLGLAAAIALGAVISPPDAVAATSIGRRLGLPPRLLTVLEGEGLVNDATALVLLRSAIAASAGALAGFGAAAADFAFAVVVAVVVGYAVGVVTVFVRSKLDDPVLDTAISFAVPFIAFIPAEELGASGVLAVVVAGIYTGHRSASHLDARARISDNVNWRTVQFLLENGVFLLIGLEVRSLLQNIDESLLTVGQTVTIGLLATLALIALRFLWVFPLVLLMRWLPSRAARRSLQLRRGLNRLKRLPTLDARQERRKRALTRMYARRQADLELERREGFGWKGATVLGWSGMRGVVTLAAAQSLPSSFAYREQLVLIAFTVAVTTLLVQGSTLPWLIRVLRIEGIDVGSDREESATLFDELRTEGLRVLADPGSIIGEGVMVDQDVLDRVRADTGMRSEFEWEKARLPEKKLVRSPHRQYRDLRLAVLEAERAALLAARASGTYSSRALARAQRILDVEETRLRPHGGAAH</sequence>
<feature type="transmembrane region" description="Helical" evidence="10">
    <location>
        <begin position="303"/>
        <end position="328"/>
    </location>
</feature>
<feature type="transmembrane region" description="Helical" evidence="10">
    <location>
        <begin position="234"/>
        <end position="252"/>
    </location>
</feature>
<dbReference type="Pfam" id="PF00999">
    <property type="entry name" value="Na_H_Exchanger"/>
    <property type="match status" value="1"/>
</dbReference>
<protein>
    <submittedName>
        <fullName evidence="12">Sodium:proton antiporter</fullName>
    </submittedName>
</protein>
<gene>
    <name evidence="12" type="ORF">FNH21_12325</name>
</gene>
<evidence type="ECO:0000313" key="12">
    <source>
        <dbReference type="EMBL" id="MPY11493.1"/>
    </source>
</evidence>
<feature type="transmembrane region" description="Helical" evidence="10">
    <location>
        <begin position="182"/>
        <end position="203"/>
    </location>
</feature>
<proteinExistence type="predicted"/>
<feature type="transmembrane region" description="Helical" evidence="10">
    <location>
        <begin position="420"/>
        <end position="443"/>
    </location>
</feature>
<organism evidence="12 13">
    <name type="scientific">Arthrobacter bussei</name>
    <dbReference type="NCBI Taxonomy" id="2594179"/>
    <lineage>
        <taxon>Bacteria</taxon>
        <taxon>Bacillati</taxon>
        <taxon>Actinomycetota</taxon>
        <taxon>Actinomycetes</taxon>
        <taxon>Micrococcales</taxon>
        <taxon>Micrococcaceae</taxon>
        <taxon>Arthrobacter</taxon>
    </lineage>
</organism>
<comment type="caution">
    <text evidence="12">The sequence shown here is derived from an EMBL/GenBank/DDBJ whole genome shotgun (WGS) entry which is preliminary data.</text>
</comment>
<feature type="transmembrane region" description="Helical" evidence="10">
    <location>
        <begin position="6"/>
        <end position="21"/>
    </location>
</feature>
<dbReference type="GO" id="GO:0098719">
    <property type="term" value="P:sodium ion import across plasma membrane"/>
    <property type="evidence" value="ECO:0007669"/>
    <property type="project" value="TreeGrafter"/>
</dbReference>